<evidence type="ECO:0000256" key="1">
    <source>
        <dbReference type="ARBA" id="ARBA00022555"/>
    </source>
</evidence>
<keyword evidence="2 9" id="KW-0808">Transferase</keyword>
<dbReference type="Gene3D" id="3.40.50.620">
    <property type="entry name" value="HUPs"/>
    <property type="match status" value="1"/>
</dbReference>
<feature type="binding site" evidence="9">
    <location>
        <position position="121"/>
    </location>
    <ligand>
        <name>ATP</name>
        <dbReference type="ChEBI" id="CHEBI:30616"/>
    </ligand>
</feature>
<evidence type="ECO:0000313" key="11">
    <source>
        <dbReference type="EMBL" id="OGD74247.1"/>
    </source>
</evidence>
<name>A0A1F5F3L2_9BACT</name>
<dbReference type="GO" id="GO:0000049">
    <property type="term" value="F:tRNA binding"/>
    <property type="evidence" value="ECO:0007669"/>
    <property type="project" value="UniProtKB-KW"/>
</dbReference>
<keyword evidence="6 9" id="KW-0694">RNA-binding</keyword>
<reference evidence="11 12" key="1">
    <citation type="journal article" date="2016" name="Nat. Commun.">
        <title>Thousands of microbial genomes shed light on interconnected biogeochemical processes in an aquifer system.</title>
        <authorList>
            <person name="Anantharaman K."/>
            <person name="Brown C.T."/>
            <person name="Hug L.A."/>
            <person name="Sharon I."/>
            <person name="Castelle C.J."/>
            <person name="Probst A.J."/>
            <person name="Thomas B.C."/>
            <person name="Singh A."/>
            <person name="Wilkins M.J."/>
            <person name="Karaoz U."/>
            <person name="Brodie E.L."/>
            <person name="Williams K.H."/>
            <person name="Hubbard S.S."/>
            <person name="Banfield J.F."/>
        </authorList>
    </citation>
    <scope>NUCLEOTIDE SEQUENCE [LARGE SCALE GENOMIC DNA]</scope>
</reference>
<comment type="caution">
    <text evidence="11">The sequence shown here is derived from an EMBL/GenBank/DDBJ whole genome shotgun (WGS) entry which is preliminary data.</text>
</comment>
<dbReference type="EMBL" id="MFAK01000038">
    <property type="protein sequence ID" value="OGD74247.1"/>
    <property type="molecule type" value="Genomic_DNA"/>
</dbReference>
<comment type="similarity">
    <text evidence="9">Belongs to the MnmA/TRMU family.</text>
</comment>
<feature type="region of interest" description="Interaction with tRNA" evidence="9">
    <location>
        <begin position="140"/>
        <end position="142"/>
    </location>
</feature>
<sequence length="375" mass="42237">MPKGKKVAVGISGGVDSAVAAALLVAEGYEVTGVFIEAYNEPGCRTDQDRQDALQVAMRLGVRFQTLDVRKQYREKVVQYFIDEYKAGRTPNPDIVCNAEIKFGLFYDWTRGKEFDYLATGHYARISPEGYLQRPRDLGKDQSYFLWRVNPRKLDNLLFPLGEMTKQEVRAKAKELGLPNADKPDSMGVCMMGELNLKEFLRGKLGVEPGEVVWKGRVVGKHLGLWFSTIGQRGGWEINSKIKTQKSKLDLANLPGLYVIGKNMRKNQLIVGTREEAYSTAFKIMNVELRMKKELIKDLVKKNQLYVRVRNLGELYLVEELGIRKEEIGIRIQKSVFAIAEGQSAVLYARTGKEGEEVIVGGGMIGSCKNEKNRS</sequence>
<accession>A0A1F5F3L2</accession>
<dbReference type="Gene3D" id="2.40.30.10">
    <property type="entry name" value="Translation factors"/>
    <property type="match status" value="1"/>
</dbReference>
<gene>
    <name evidence="9" type="primary">mnmA</name>
    <name evidence="11" type="ORF">A2228_03785</name>
</gene>
<dbReference type="InterPro" id="IPR004506">
    <property type="entry name" value="MnmA-like"/>
</dbReference>
<dbReference type="GO" id="GO:0005737">
    <property type="term" value="C:cytoplasm"/>
    <property type="evidence" value="ECO:0007669"/>
    <property type="project" value="UniProtKB-SubCell"/>
</dbReference>
<dbReference type="InterPro" id="IPR046885">
    <property type="entry name" value="MnmA-like_C"/>
</dbReference>
<protein>
    <recommendedName>
        <fullName evidence="9">tRNA-specific 2-thiouridylase MnmA</fullName>
        <ecNumber evidence="9">2.8.1.13</ecNumber>
    </recommendedName>
</protein>
<evidence type="ECO:0000256" key="9">
    <source>
        <dbReference type="HAMAP-Rule" id="MF_00144"/>
    </source>
</evidence>
<dbReference type="Pfam" id="PF20258">
    <property type="entry name" value="tRNA_Me_trans_C"/>
    <property type="match status" value="1"/>
</dbReference>
<dbReference type="NCBIfam" id="NF001138">
    <property type="entry name" value="PRK00143.1"/>
    <property type="match status" value="1"/>
</dbReference>
<proteinExistence type="inferred from homology"/>
<dbReference type="Pfam" id="PF03054">
    <property type="entry name" value="tRNA_Me_trans"/>
    <property type="match status" value="1"/>
</dbReference>
<evidence type="ECO:0000256" key="8">
    <source>
        <dbReference type="ARBA" id="ARBA00051542"/>
    </source>
</evidence>
<dbReference type="PROSITE" id="PS50206">
    <property type="entry name" value="RHODANESE_3"/>
    <property type="match status" value="1"/>
</dbReference>
<dbReference type="EC" id="2.8.1.13" evidence="9"/>
<dbReference type="GO" id="GO:0002143">
    <property type="term" value="P:tRNA wobble position uridine thiolation"/>
    <property type="evidence" value="ECO:0007669"/>
    <property type="project" value="TreeGrafter"/>
</dbReference>
<feature type="region of interest" description="Interaction with target base in tRNA" evidence="9">
    <location>
        <begin position="92"/>
        <end position="94"/>
    </location>
</feature>
<evidence type="ECO:0000256" key="3">
    <source>
        <dbReference type="ARBA" id="ARBA00022694"/>
    </source>
</evidence>
<dbReference type="CDD" id="cd01998">
    <property type="entry name" value="MnmA_TRMU-like"/>
    <property type="match status" value="1"/>
</dbReference>
<evidence type="ECO:0000256" key="4">
    <source>
        <dbReference type="ARBA" id="ARBA00022741"/>
    </source>
</evidence>
<dbReference type="InterPro" id="IPR001763">
    <property type="entry name" value="Rhodanese-like_dom"/>
</dbReference>
<organism evidence="11 12">
    <name type="scientific">Candidatus Collierbacteria bacterium RIFOXYA2_FULL_46_10</name>
    <dbReference type="NCBI Taxonomy" id="1817726"/>
    <lineage>
        <taxon>Bacteria</taxon>
        <taxon>Candidatus Collieribacteriota</taxon>
    </lineage>
</organism>
<evidence type="ECO:0000259" key="10">
    <source>
        <dbReference type="PROSITE" id="PS50206"/>
    </source>
</evidence>
<feature type="active site" description="Nucleophile" evidence="9">
    <location>
        <position position="97"/>
    </location>
</feature>
<comment type="function">
    <text evidence="9">Catalyzes the 2-thiolation of uridine at the wobble position (U34) of tRNA, leading to the formation of s(2)U34.</text>
</comment>
<keyword evidence="4 9" id="KW-0547">Nucleotide-binding</keyword>
<comment type="subcellular location">
    <subcellularLocation>
        <location evidence="9">Cytoplasm</location>
    </subcellularLocation>
</comment>
<keyword evidence="3 9" id="KW-0819">tRNA processing</keyword>
<keyword evidence="7" id="KW-1015">Disulfide bond</keyword>
<evidence type="ECO:0000256" key="7">
    <source>
        <dbReference type="ARBA" id="ARBA00023157"/>
    </source>
</evidence>
<feature type="binding site" evidence="9">
    <location>
        <begin position="10"/>
        <end position="17"/>
    </location>
    <ligand>
        <name>ATP</name>
        <dbReference type="ChEBI" id="CHEBI:30616"/>
    </ligand>
</feature>
<keyword evidence="1 9" id="KW-0820">tRNA-binding</keyword>
<dbReference type="Pfam" id="PF20259">
    <property type="entry name" value="tRNA_Me_trans_M"/>
    <property type="match status" value="1"/>
</dbReference>
<dbReference type="Proteomes" id="UP000176191">
    <property type="component" value="Unassembled WGS sequence"/>
</dbReference>
<feature type="binding site" evidence="9">
    <location>
        <position position="36"/>
    </location>
    <ligand>
        <name>ATP</name>
        <dbReference type="ChEBI" id="CHEBI:30616"/>
    </ligand>
</feature>
<evidence type="ECO:0000313" key="12">
    <source>
        <dbReference type="Proteomes" id="UP000176191"/>
    </source>
</evidence>
<dbReference type="GO" id="GO:0103016">
    <property type="term" value="F:tRNA-uridine 2-sulfurtransferase activity"/>
    <property type="evidence" value="ECO:0007669"/>
    <property type="project" value="UniProtKB-EC"/>
</dbReference>
<feature type="domain" description="Rhodanese" evidence="10">
    <location>
        <begin position="2"/>
        <end position="47"/>
    </location>
</feature>
<evidence type="ECO:0000256" key="5">
    <source>
        <dbReference type="ARBA" id="ARBA00022840"/>
    </source>
</evidence>
<evidence type="ECO:0000256" key="6">
    <source>
        <dbReference type="ARBA" id="ARBA00022884"/>
    </source>
</evidence>
<dbReference type="PANTHER" id="PTHR11933">
    <property type="entry name" value="TRNA 5-METHYLAMINOMETHYL-2-THIOURIDYLATE -METHYLTRANSFERASE"/>
    <property type="match status" value="1"/>
</dbReference>
<dbReference type="PANTHER" id="PTHR11933:SF5">
    <property type="entry name" value="MITOCHONDRIAL TRNA-SPECIFIC 2-THIOURIDYLASE 1"/>
    <property type="match status" value="1"/>
</dbReference>
<dbReference type="InterPro" id="IPR023382">
    <property type="entry name" value="MnmA-like_central_sf"/>
</dbReference>
<comment type="caution">
    <text evidence="9">Lacks conserved residue(s) required for the propagation of feature annotation.</text>
</comment>
<dbReference type="AlphaFoldDB" id="A0A1F5F3L2"/>
<dbReference type="Gene3D" id="2.30.30.280">
    <property type="entry name" value="Adenine nucleotide alpha hydrolases-like domains"/>
    <property type="match status" value="1"/>
</dbReference>
<feature type="active site" description="Cysteine persulfide intermediate" evidence="9">
    <location>
        <position position="190"/>
    </location>
</feature>
<dbReference type="GO" id="GO:0005524">
    <property type="term" value="F:ATP binding"/>
    <property type="evidence" value="ECO:0007669"/>
    <property type="project" value="UniProtKB-KW"/>
</dbReference>
<keyword evidence="9" id="KW-0963">Cytoplasm</keyword>
<feature type="site" description="Interaction with tRNA" evidence="9">
    <location>
        <position position="122"/>
    </location>
</feature>
<dbReference type="InterPro" id="IPR014729">
    <property type="entry name" value="Rossmann-like_a/b/a_fold"/>
</dbReference>
<feature type="site" description="Interaction with tRNA" evidence="9">
    <location>
        <position position="343"/>
    </location>
</feature>
<evidence type="ECO:0000256" key="2">
    <source>
        <dbReference type="ARBA" id="ARBA00022679"/>
    </source>
</evidence>
<dbReference type="HAMAP" id="MF_00144">
    <property type="entry name" value="tRNA_thiouridyl_MnmA"/>
    <property type="match status" value="1"/>
</dbReference>
<comment type="catalytic activity">
    <reaction evidence="8 9">
        <text>S-sulfanyl-L-cysteinyl-[protein] + uridine(34) in tRNA + AH2 + ATP = 2-thiouridine(34) in tRNA + L-cysteinyl-[protein] + A + AMP + diphosphate + H(+)</text>
        <dbReference type="Rhea" id="RHEA:47032"/>
        <dbReference type="Rhea" id="RHEA-COMP:10131"/>
        <dbReference type="Rhea" id="RHEA-COMP:11726"/>
        <dbReference type="Rhea" id="RHEA-COMP:11727"/>
        <dbReference type="Rhea" id="RHEA-COMP:11728"/>
        <dbReference type="ChEBI" id="CHEBI:13193"/>
        <dbReference type="ChEBI" id="CHEBI:15378"/>
        <dbReference type="ChEBI" id="CHEBI:17499"/>
        <dbReference type="ChEBI" id="CHEBI:29950"/>
        <dbReference type="ChEBI" id="CHEBI:30616"/>
        <dbReference type="ChEBI" id="CHEBI:33019"/>
        <dbReference type="ChEBI" id="CHEBI:61963"/>
        <dbReference type="ChEBI" id="CHEBI:65315"/>
        <dbReference type="ChEBI" id="CHEBI:87170"/>
        <dbReference type="ChEBI" id="CHEBI:456215"/>
        <dbReference type="EC" id="2.8.1.13"/>
    </reaction>
</comment>
<dbReference type="NCBIfam" id="TIGR00420">
    <property type="entry name" value="trmU"/>
    <property type="match status" value="1"/>
</dbReference>
<dbReference type="SUPFAM" id="SSF52402">
    <property type="entry name" value="Adenine nucleotide alpha hydrolases-like"/>
    <property type="match status" value="1"/>
</dbReference>
<dbReference type="InterPro" id="IPR046884">
    <property type="entry name" value="MnmA-like_central"/>
</dbReference>
<keyword evidence="5 9" id="KW-0067">ATP-binding</keyword>